<keyword evidence="16" id="KW-1185">Reference proteome</keyword>
<evidence type="ECO:0000256" key="5">
    <source>
        <dbReference type="ARBA" id="ARBA00022553"/>
    </source>
</evidence>
<sequence length="645" mass="71035">MFRLNLHKKVLYAFWALSLVPLALLALNSNHSLRAVESLLRENAADALDSQAALALELRAETVARQVSDLLNAAEEDLRDLALLPVDPGVYARFSDNHRKEIWHRGGTNAAPTEIRELIPLYSELTFIGPEGRERLRLVEGALAPTSRDVSDPANTTYRSETYFLEARQLPPGEVYVSHVTGWHVNREEQLQGAPTPEAAVEGTRYTGVLRFAMPVHAANGELQGVVVLSLDHRHLMEFTQHIIPTEERYVVFPSYDSGNYAFMFDNEGWIITHPKYWDIRGLDRSGRLVPPYRADSSPEDVRQGNIPYNLLHAAFVHANYPVAAQAVFAGRSGVVDVTNVGGSRKIMAYAPIFYTGGQYGGKGVFGGITIGAELQIFHKPAMETSTLIRKEFTRFVSETWLLISATGLLVFVVAYLLSRGIAEPLNQLIEGTKEMARGNLSTKLLVTSHDEVGQLTDSFNAMAAELNSRRSKLVKTLEALRRSRREILRERNFKQTIVEHIETGILTFDGQGRVTSANGPACRILKLDSPPMPAPTRRLLAAWPEVLATLEDAGDRPGTGTWSRYVYLEREGKNLTFRLALLPLAQRGGGGAHPHCRGPDRARQPAPAHGAHGAARFTGQALGGDRSRGAQSPDRGQPAAGRTA</sequence>
<protein>
    <recommendedName>
        <fullName evidence="3">histidine kinase</fullName>
        <ecNumber evidence="3">2.7.13.3</ecNumber>
    </recommendedName>
</protein>
<evidence type="ECO:0000259" key="14">
    <source>
        <dbReference type="PROSITE" id="PS50885"/>
    </source>
</evidence>
<dbReference type="CDD" id="cd06225">
    <property type="entry name" value="HAMP"/>
    <property type="match status" value="1"/>
</dbReference>
<dbReference type="Gene3D" id="3.30.450.20">
    <property type="entry name" value="PAS domain"/>
    <property type="match status" value="2"/>
</dbReference>
<keyword evidence="13" id="KW-0812">Transmembrane</keyword>
<evidence type="ECO:0000256" key="2">
    <source>
        <dbReference type="ARBA" id="ARBA00004651"/>
    </source>
</evidence>
<feature type="region of interest" description="Disordered" evidence="12">
    <location>
        <begin position="589"/>
        <end position="645"/>
    </location>
</feature>
<dbReference type="InterPro" id="IPR035965">
    <property type="entry name" value="PAS-like_dom_sf"/>
</dbReference>
<keyword evidence="10" id="KW-0902">Two-component regulatory system</keyword>
<keyword evidence="7" id="KW-0547">Nucleotide-binding</keyword>
<dbReference type="Gene3D" id="6.10.340.10">
    <property type="match status" value="1"/>
</dbReference>
<gene>
    <name evidence="15" type="ORF">DESUT3_27870</name>
</gene>
<evidence type="ECO:0000256" key="12">
    <source>
        <dbReference type="SAM" id="MobiDB-lite"/>
    </source>
</evidence>
<proteinExistence type="predicted"/>
<keyword evidence="9" id="KW-0067">ATP-binding</keyword>
<dbReference type="SMART" id="SM00304">
    <property type="entry name" value="HAMP"/>
    <property type="match status" value="1"/>
</dbReference>
<dbReference type="EMBL" id="AP024355">
    <property type="protein sequence ID" value="BCR05718.1"/>
    <property type="molecule type" value="Genomic_DNA"/>
</dbReference>
<evidence type="ECO:0000256" key="1">
    <source>
        <dbReference type="ARBA" id="ARBA00000085"/>
    </source>
</evidence>
<evidence type="ECO:0000256" key="4">
    <source>
        <dbReference type="ARBA" id="ARBA00022475"/>
    </source>
</evidence>
<dbReference type="InterPro" id="IPR050398">
    <property type="entry name" value="HssS/ArlS-like"/>
</dbReference>
<evidence type="ECO:0000313" key="16">
    <source>
        <dbReference type="Proteomes" id="UP001319827"/>
    </source>
</evidence>
<keyword evidence="6" id="KW-0808">Transferase</keyword>
<comment type="catalytic activity">
    <reaction evidence="1">
        <text>ATP + protein L-histidine = ADP + protein N-phospho-L-histidine.</text>
        <dbReference type="EC" id="2.7.13.3"/>
    </reaction>
</comment>
<dbReference type="PROSITE" id="PS50885">
    <property type="entry name" value="HAMP"/>
    <property type="match status" value="1"/>
</dbReference>
<dbReference type="InterPro" id="IPR029151">
    <property type="entry name" value="Sensor-like_sf"/>
</dbReference>
<feature type="compositionally biased region" description="Low complexity" evidence="12">
    <location>
        <begin position="606"/>
        <end position="616"/>
    </location>
</feature>
<name>A0ABN6E026_9BACT</name>
<keyword evidence="13" id="KW-1133">Transmembrane helix</keyword>
<evidence type="ECO:0000256" key="11">
    <source>
        <dbReference type="ARBA" id="ARBA00023136"/>
    </source>
</evidence>
<evidence type="ECO:0000256" key="8">
    <source>
        <dbReference type="ARBA" id="ARBA00022777"/>
    </source>
</evidence>
<evidence type="ECO:0000256" key="13">
    <source>
        <dbReference type="SAM" id="Phobius"/>
    </source>
</evidence>
<dbReference type="SUPFAM" id="SSF55785">
    <property type="entry name" value="PYP-like sensor domain (PAS domain)"/>
    <property type="match status" value="1"/>
</dbReference>
<dbReference type="Pfam" id="PF00672">
    <property type="entry name" value="HAMP"/>
    <property type="match status" value="1"/>
</dbReference>
<evidence type="ECO:0000256" key="6">
    <source>
        <dbReference type="ARBA" id="ARBA00022679"/>
    </source>
</evidence>
<dbReference type="PANTHER" id="PTHR45528">
    <property type="entry name" value="SENSOR HISTIDINE KINASE CPXA"/>
    <property type="match status" value="1"/>
</dbReference>
<dbReference type="RefSeq" id="WP_221249124.1">
    <property type="nucleotide sequence ID" value="NZ_AP024355.1"/>
</dbReference>
<dbReference type="Proteomes" id="UP001319827">
    <property type="component" value="Chromosome"/>
</dbReference>
<keyword evidence="5" id="KW-0597">Phosphoprotein</keyword>
<reference evidence="15 16" key="2">
    <citation type="journal article" date="2021" name="Int. J. Syst. Evol. Microbiol.">
        <title>Isolation and Polyphasic Characterization of Desulfuromonas versatilis sp. Nov., an Electrogenic Bacteria Capable of Versatile Metabolism Isolated from a Graphene Oxide-Reducing Enrichment Culture.</title>
        <authorList>
            <person name="Xie L."/>
            <person name="Yoshida N."/>
            <person name="Ishii S."/>
            <person name="Meng L."/>
        </authorList>
    </citation>
    <scope>NUCLEOTIDE SEQUENCE [LARGE SCALE GENOMIC DNA]</scope>
    <source>
        <strain evidence="15 16">NIT-T3</strain>
    </source>
</reference>
<keyword evidence="8" id="KW-0418">Kinase</keyword>
<dbReference type="InterPro" id="IPR003660">
    <property type="entry name" value="HAMP_dom"/>
</dbReference>
<evidence type="ECO:0000313" key="15">
    <source>
        <dbReference type="EMBL" id="BCR05718.1"/>
    </source>
</evidence>
<dbReference type="SUPFAM" id="SSF158472">
    <property type="entry name" value="HAMP domain-like"/>
    <property type="match status" value="1"/>
</dbReference>
<keyword evidence="4" id="KW-1003">Cell membrane</keyword>
<evidence type="ECO:0000256" key="7">
    <source>
        <dbReference type="ARBA" id="ARBA00022741"/>
    </source>
</evidence>
<dbReference type="InterPro" id="IPR000014">
    <property type="entry name" value="PAS"/>
</dbReference>
<reference evidence="15 16" key="1">
    <citation type="journal article" date="2016" name="C (Basel)">
        <title>Selective Growth of and Electricity Production by Marine Exoelectrogenic Bacteria in Self-Aggregated Hydrogel of Microbially Reduced Graphene Oxide.</title>
        <authorList>
            <person name="Yoshida N."/>
            <person name="Goto Y."/>
            <person name="Miyata Y."/>
        </authorList>
    </citation>
    <scope>NUCLEOTIDE SEQUENCE [LARGE SCALE GENOMIC DNA]</scope>
    <source>
        <strain evidence="15 16">NIT-T3</strain>
    </source>
</reference>
<feature type="domain" description="HAMP" evidence="14">
    <location>
        <begin position="420"/>
        <end position="472"/>
    </location>
</feature>
<accession>A0ABN6E026</accession>
<organism evidence="15 16">
    <name type="scientific">Desulfuromonas versatilis</name>
    <dbReference type="NCBI Taxonomy" id="2802975"/>
    <lineage>
        <taxon>Bacteria</taxon>
        <taxon>Pseudomonadati</taxon>
        <taxon>Thermodesulfobacteriota</taxon>
        <taxon>Desulfuromonadia</taxon>
        <taxon>Desulfuromonadales</taxon>
        <taxon>Desulfuromonadaceae</taxon>
        <taxon>Desulfuromonas</taxon>
    </lineage>
</organism>
<keyword evidence="11 13" id="KW-0472">Membrane</keyword>
<dbReference type="EC" id="2.7.13.3" evidence="3"/>
<dbReference type="SUPFAM" id="SSF103190">
    <property type="entry name" value="Sensory domain-like"/>
    <property type="match status" value="1"/>
</dbReference>
<comment type="subcellular location">
    <subcellularLocation>
        <location evidence="2">Cell membrane</location>
        <topology evidence="2">Multi-pass membrane protein</topology>
    </subcellularLocation>
</comment>
<dbReference type="PANTHER" id="PTHR45528:SF1">
    <property type="entry name" value="SENSOR HISTIDINE KINASE CPXA"/>
    <property type="match status" value="1"/>
</dbReference>
<feature type="transmembrane region" description="Helical" evidence="13">
    <location>
        <begin position="400"/>
        <end position="418"/>
    </location>
</feature>
<dbReference type="Pfam" id="PF13188">
    <property type="entry name" value="PAS_8"/>
    <property type="match status" value="1"/>
</dbReference>
<evidence type="ECO:0000256" key="10">
    <source>
        <dbReference type="ARBA" id="ARBA00023012"/>
    </source>
</evidence>
<evidence type="ECO:0000256" key="3">
    <source>
        <dbReference type="ARBA" id="ARBA00012438"/>
    </source>
</evidence>
<evidence type="ECO:0000256" key="9">
    <source>
        <dbReference type="ARBA" id="ARBA00022840"/>
    </source>
</evidence>